<feature type="transmembrane region" description="Helical" evidence="9">
    <location>
        <begin position="117"/>
        <end position="138"/>
    </location>
</feature>
<name>A0A239LEB8_9RHOB</name>
<keyword evidence="5" id="KW-0571">Peptide transport</keyword>
<keyword evidence="4 9" id="KW-0812">Transmembrane</keyword>
<evidence type="ECO:0000256" key="9">
    <source>
        <dbReference type="RuleBase" id="RU363032"/>
    </source>
</evidence>
<proteinExistence type="inferred from homology"/>
<feature type="transmembrane region" description="Helical" evidence="9">
    <location>
        <begin position="250"/>
        <end position="271"/>
    </location>
</feature>
<protein>
    <submittedName>
        <fullName evidence="11">ABC-type dipeptide/oligopeptide/nickel transport system, permease component</fullName>
    </submittedName>
</protein>
<evidence type="ECO:0000256" key="6">
    <source>
        <dbReference type="ARBA" id="ARBA00022927"/>
    </source>
</evidence>
<evidence type="ECO:0000313" key="12">
    <source>
        <dbReference type="Proteomes" id="UP000198440"/>
    </source>
</evidence>
<evidence type="ECO:0000256" key="7">
    <source>
        <dbReference type="ARBA" id="ARBA00022989"/>
    </source>
</evidence>
<dbReference type="GO" id="GO:0015031">
    <property type="term" value="P:protein transport"/>
    <property type="evidence" value="ECO:0007669"/>
    <property type="project" value="UniProtKB-KW"/>
</dbReference>
<dbReference type="InterPro" id="IPR000515">
    <property type="entry name" value="MetI-like"/>
</dbReference>
<evidence type="ECO:0000256" key="8">
    <source>
        <dbReference type="ARBA" id="ARBA00023136"/>
    </source>
</evidence>
<dbReference type="InterPro" id="IPR050366">
    <property type="entry name" value="BP-dependent_transpt_permease"/>
</dbReference>
<comment type="similarity">
    <text evidence="9">Belongs to the binding-protein-dependent transport system permease family.</text>
</comment>
<dbReference type="Proteomes" id="UP000198440">
    <property type="component" value="Unassembled WGS sequence"/>
</dbReference>
<keyword evidence="7 9" id="KW-1133">Transmembrane helix</keyword>
<dbReference type="PANTHER" id="PTHR43386">
    <property type="entry name" value="OLIGOPEPTIDE TRANSPORT SYSTEM PERMEASE PROTEIN APPC"/>
    <property type="match status" value="1"/>
</dbReference>
<comment type="subcellular location">
    <subcellularLocation>
        <location evidence="1 9">Cell membrane</location>
        <topology evidence="1 9">Multi-pass membrane protein</topology>
    </subcellularLocation>
</comment>
<dbReference type="InterPro" id="IPR025966">
    <property type="entry name" value="OppC_N"/>
</dbReference>
<feature type="domain" description="ABC transmembrane type-1" evidence="10">
    <location>
        <begin position="79"/>
        <end position="268"/>
    </location>
</feature>
<dbReference type="Pfam" id="PF00528">
    <property type="entry name" value="BPD_transp_1"/>
    <property type="match status" value="1"/>
</dbReference>
<dbReference type="RefSeq" id="WP_245823361.1">
    <property type="nucleotide sequence ID" value="NZ_FZON01000085.1"/>
</dbReference>
<evidence type="ECO:0000259" key="10">
    <source>
        <dbReference type="PROSITE" id="PS50928"/>
    </source>
</evidence>
<dbReference type="GO" id="GO:0005886">
    <property type="term" value="C:plasma membrane"/>
    <property type="evidence" value="ECO:0007669"/>
    <property type="project" value="UniProtKB-SubCell"/>
</dbReference>
<feature type="transmembrane region" description="Helical" evidence="9">
    <location>
        <begin position="21"/>
        <end position="40"/>
    </location>
</feature>
<keyword evidence="2 9" id="KW-0813">Transport</keyword>
<dbReference type="InterPro" id="IPR035906">
    <property type="entry name" value="MetI-like_sf"/>
</dbReference>
<evidence type="ECO:0000256" key="3">
    <source>
        <dbReference type="ARBA" id="ARBA00022475"/>
    </source>
</evidence>
<evidence type="ECO:0000256" key="1">
    <source>
        <dbReference type="ARBA" id="ARBA00004651"/>
    </source>
</evidence>
<feature type="transmembrane region" description="Helical" evidence="9">
    <location>
        <begin position="185"/>
        <end position="208"/>
    </location>
</feature>
<dbReference type="GO" id="GO:0015833">
    <property type="term" value="P:peptide transport"/>
    <property type="evidence" value="ECO:0007669"/>
    <property type="project" value="UniProtKB-KW"/>
</dbReference>
<dbReference type="CDD" id="cd06261">
    <property type="entry name" value="TM_PBP2"/>
    <property type="match status" value="1"/>
</dbReference>
<dbReference type="AlphaFoldDB" id="A0A239LEB8"/>
<gene>
    <name evidence="11" type="ORF">SAMN04488078_10856</name>
</gene>
<accession>A0A239LEB8</accession>
<dbReference type="GO" id="GO:0055085">
    <property type="term" value="P:transmembrane transport"/>
    <property type="evidence" value="ECO:0007669"/>
    <property type="project" value="InterPro"/>
</dbReference>
<dbReference type="EMBL" id="FZON01000085">
    <property type="protein sequence ID" value="SNT27884.1"/>
    <property type="molecule type" value="Genomic_DNA"/>
</dbReference>
<feature type="transmembrane region" description="Helical" evidence="9">
    <location>
        <begin position="144"/>
        <end position="165"/>
    </location>
</feature>
<dbReference type="PANTHER" id="PTHR43386:SF1">
    <property type="entry name" value="D,D-DIPEPTIDE TRANSPORT SYSTEM PERMEASE PROTEIN DDPC-RELATED"/>
    <property type="match status" value="1"/>
</dbReference>
<dbReference type="PROSITE" id="PS50928">
    <property type="entry name" value="ABC_TM1"/>
    <property type="match status" value="1"/>
</dbReference>
<reference evidence="11 12" key="1">
    <citation type="submission" date="2017-06" db="EMBL/GenBank/DDBJ databases">
        <authorList>
            <person name="Kim H.J."/>
            <person name="Triplett B.A."/>
        </authorList>
    </citation>
    <scope>NUCLEOTIDE SEQUENCE [LARGE SCALE GENOMIC DNA]</scope>
    <source>
        <strain evidence="11 12">DSM 11445</strain>
    </source>
</reference>
<sequence length="284" mass="30036">MSLTLAPFAALRRNRIPPLTAVGVAIVVLLIGVALLGPLLTPHDPYQFSIRMDESPSADHWLGTDDQGHDVLSRLIAGTRLSLMFGAGAALIALGIGAALSLVALSFGRIAETGVFSFFDLIRALPGILFALAFVAAFEPGATSVMLALGVSFSPMFAMITRATWRQQMARPYVAAAQVLGASRIRVTVVHVLPNIIGALVTQFAIILPRCIVLESVMSFLGLGVSPETPTWGRMIANATQNTEAAPHAVLAPILALSVATFGMALVGDAMRRGFDPDRRRIAV</sequence>
<evidence type="ECO:0000256" key="5">
    <source>
        <dbReference type="ARBA" id="ARBA00022856"/>
    </source>
</evidence>
<evidence type="ECO:0000256" key="4">
    <source>
        <dbReference type="ARBA" id="ARBA00022692"/>
    </source>
</evidence>
<organism evidence="11 12">
    <name type="scientific">Antarctobacter heliothermus</name>
    <dbReference type="NCBI Taxonomy" id="74033"/>
    <lineage>
        <taxon>Bacteria</taxon>
        <taxon>Pseudomonadati</taxon>
        <taxon>Pseudomonadota</taxon>
        <taxon>Alphaproteobacteria</taxon>
        <taxon>Rhodobacterales</taxon>
        <taxon>Roseobacteraceae</taxon>
        <taxon>Antarctobacter</taxon>
    </lineage>
</organism>
<evidence type="ECO:0000256" key="2">
    <source>
        <dbReference type="ARBA" id="ARBA00022448"/>
    </source>
</evidence>
<feature type="transmembrane region" description="Helical" evidence="9">
    <location>
        <begin position="83"/>
        <end position="105"/>
    </location>
</feature>
<evidence type="ECO:0000313" key="11">
    <source>
        <dbReference type="EMBL" id="SNT27884.1"/>
    </source>
</evidence>
<dbReference type="Pfam" id="PF12911">
    <property type="entry name" value="OppC_N"/>
    <property type="match status" value="1"/>
</dbReference>
<keyword evidence="3" id="KW-1003">Cell membrane</keyword>
<keyword evidence="6" id="KW-0653">Protein transport</keyword>
<keyword evidence="8 9" id="KW-0472">Membrane</keyword>
<dbReference type="SUPFAM" id="SSF161098">
    <property type="entry name" value="MetI-like"/>
    <property type="match status" value="1"/>
</dbReference>
<dbReference type="Gene3D" id="1.10.3720.10">
    <property type="entry name" value="MetI-like"/>
    <property type="match status" value="1"/>
</dbReference>